<accession>A0A6A0ACW2</accession>
<feature type="signal peptide" evidence="2">
    <location>
        <begin position="1"/>
        <end position="24"/>
    </location>
</feature>
<reference evidence="3 4" key="1">
    <citation type="submission" date="2020-02" db="EMBL/GenBank/DDBJ databases">
        <title>Draft genome sequence of Haematococcus lacustris strain NIES-144.</title>
        <authorList>
            <person name="Morimoto D."/>
            <person name="Nakagawa S."/>
            <person name="Yoshida T."/>
            <person name="Sawayama S."/>
        </authorList>
    </citation>
    <scope>NUCLEOTIDE SEQUENCE [LARGE SCALE GENOMIC DNA]</scope>
    <source>
        <strain evidence="3 4">NIES-144</strain>
    </source>
</reference>
<evidence type="ECO:0000256" key="2">
    <source>
        <dbReference type="SAM" id="SignalP"/>
    </source>
</evidence>
<evidence type="ECO:0000313" key="3">
    <source>
        <dbReference type="EMBL" id="GFH29904.1"/>
    </source>
</evidence>
<feature type="region of interest" description="Disordered" evidence="1">
    <location>
        <begin position="28"/>
        <end position="49"/>
    </location>
</feature>
<keyword evidence="2" id="KW-0732">Signal</keyword>
<protein>
    <submittedName>
        <fullName evidence="3">Uncharacterized protein</fullName>
    </submittedName>
</protein>
<comment type="caution">
    <text evidence="3">The sequence shown here is derived from an EMBL/GenBank/DDBJ whole genome shotgun (WGS) entry which is preliminary data.</text>
</comment>
<organism evidence="3 4">
    <name type="scientific">Haematococcus lacustris</name>
    <name type="common">Green alga</name>
    <name type="synonym">Haematococcus pluvialis</name>
    <dbReference type="NCBI Taxonomy" id="44745"/>
    <lineage>
        <taxon>Eukaryota</taxon>
        <taxon>Viridiplantae</taxon>
        <taxon>Chlorophyta</taxon>
        <taxon>core chlorophytes</taxon>
        <taxon>Chlorophyceae</taxon>
        <taxon>CS clade</taxon>
        <taxon>Chlamydomonadales</taxon>
        <taxon>Haematococcaceae</taxon>
        <taxon>Haematococcus</taxon>
    </lineage>
</organism>
<proteinExistence type="predicted"/>
<dbReference type="EMBL" id="BLLF01004589">
    <property type="protein sequence ID" value="GFH29904.1"/>
    <property type="molecule type" value="Genomic_DNA"/>
</dbReference>
<feature type="non-terminal residue" evidence="3">
    <location>
        <position position="1"/>
    </location>
</feature>
<feature type="chain" id="PRO_5025446998" evidence="2">
    <location>
        <begin position="25"/>
        <end position="49"/>
    </location>
</feature>
<keyword evidence="4" id="KW-1185">Reference proteome</keyword>
<dbReference type="AlphaFoldDB" id="A0A6A0ACW2"/>
<evidence type="ECO:0000256" key="1">
    <source>
        <dbReference type="SAM" id="MobiDB-lite"/>
    </source>
</evidence>
<dbReference type="Proteomes" id="UP000485058">
    <property type="component" value="Unassembled WGS sequence"/>
</dbReference>
<sequence>GMNREHRCLCLFQVLLSRLIDVLKDSGLEPAPGSSLTEPPLEHSTCTST</sequence>
<evidence type="ECO:0000313" key="4">
    <source>
        <dbReference type="Proteomes" id="UP000485058"/>
    </source>
</evidence>
<gene>
    <name evidence="3" type="ORF">HaLaN_28653</name>
</gene>
<name>A0A6A0ACW2_HAELA</name>